<dbReference type="OrthoDB" id="3722144at2759"/>
<keyword evidence="1" id="KW-0732">Signal</keyword>
<dbReference type="EMBL" id="ML987197">
    <property type="protein sequence ID" value="KAF2247434.1"/>
    <property type="molecule type" value="Genomic_DNA"/>
</dbReference>
<protein>
    <submittedName>
        <fullName evidence="2">Uncharacterized protein</fullName>
    </submittedName>
</protein>
<proteinExistence type="predicted"/>
<dbReference type="GeneID" id="54585471"/>
<reference evidence="2" key="1">
    <citation type="journal article" date="2020" name="Stud. Mycol.">
        <title>101 Dothideomycetes genomes: a test case for predicting lifestyles and emergence of pathogens.</title>
        <authorList>
            <person name="Haridas S."/>
            <person name="Albert R."/>
            <person name="Binder M."/>
            <person name="Bloem J."/>
            <person name="Labutti K."/>
            <person name="Salamov A."/>
            <person name="Andreopoulos B."/>
            <person name="Baker S."/>
            <person name="Barry K."/>
            <person name="Bills G."/>
            <person name="Bluhm B."/>
            <person name="Cannon C."/>
            <person name="Castanera R."/>
            <person name="Culley D."/>
            <person name="Daum C."/>
            <person name="Ezra D."/>
            <person name="Gonzalez J."/>
            <person name="Henrissat B."/>
            <person name="Kuo A."/>
            <person name="Liang C."/>
            <person name="Lipzen A."/>
            <person name="Lutzoni F."/>
            <person name="Magnuson J."/>
            <person name="Mondo S."/>
            <person name="Nolan M."/>
            <person name="Ohm R."/>
            <person name="Pangilinan J."/>
            <person name="Park H.-J."/>
            <person name="Ramirez L."/>
            <person name="Alfaro M."/>
            <person name="Sun H."/>
            <person name="Tritt A."/>
            <person name="Yoshinaga Y."/>
            <person name="Zwiers L.-H."/>
            <person name="Turgeon B."/>
            <person name="Goodwin S."/>
            <person name="Spatafora J."/>
            <person name="Crous P."/>
            <person name="Grigoriev I."/>
        </authorList>
    </citation>
    <scope>NUCLEOTIDE SEQUENCE</scope>
    <source>
        <strain evidence="2">CBS 122368</strain>
    </source>
</reference>
<dbReference type="Proteomes" id="UP000800094">
    <property type="component" value="Unassembled WGS sequence"/>
</dbReference>
<gene>
    <name evidence="2" type="ORF">BU26DRAFT_552177</name>
</gene>
<name>A0A6A6IA31_9PLEO</name>
<keyword evidence="3" id="KW-1185">Reference proteome</keyword>
<evidence type="ECO:0000256" key="1">
    <source>
        <dbReference type="SAM" id="SignalP"/>
    </source>
</evidence>
<feature type="signal peptide" evidence="1">
    <location>
        <begin position="1"/>
        <end position="18"/>
    </location>
</feature>
<accession>A0A6A6IA31</accession>
<evidence type="ECO:0000313" key="3">
    <source>
        <dbReference type="Proteomes" id="UP000800094"/>
    </source>
</evidence>
<dbReference type="RefSeq" id="XP_033682438.1">
    <property type="nucleotide sequence ID" value="XM_033832141.1"/>
</dbReference>
<evidence type="ECO:0000313" key="2">
    <source>
        <dbReference type="EMBL" id="KAF2247434.1"/>
    </source>
</evidence>
<feature type="chain" id="PRO_5025405471" evidence="1">
    <location>
        <begin position="19"/>
        <end position="231"/>
    </location>
</feature>
<dbReference type="AlphaFoldDB" id="A0A6A6IA31"/>
<organism evidence="2 3">
    <name type="scientific">Trematosphaeria pertusa</name>
    <dbReference type="NCBI Taxonomy" id="390896"/>
    <lineage>
        <taxon>Eukaryota</taxon>
        <taxon>Fungi</taxon>
        <taxon>Dikarya</taxon>
        <taxon>Ascomycota</taxon>
        <taxon>Pezizomycotina</taxon>
        <taxon>Dothideomycetes</taxon>
        <taxon>Pleosporomycetidae</taxon>
        <taxon>Pleosporales</taxon>
        <taxon>Massarineae</taxon>
        <taxon>Trematosphaeriaceae</taxon>
        <taxon>Trematosphaeria</taxon>
    </lineage>
</organism>
<sequence>MLVAATSIVALFAAGTSALVLPRDECADVREYQNLVQSAPFSPAAVMATSFTCTSTPEDNCELSKGVGHSVGVSWSVSGSIDVGFDLGKVFSLGASVGFEYGWSTEDESSQEATVICPAGGIECGAQVTSKLVTITGQTRIPPGGLGCAGDNDWHDFTITAPQKETNNPEDQAMSFSACLMSCGSAQYPESCDVAYGGTTGGSIIPICPSKSTAPCQGSFGGTCGTVPAMN</sequence>